<feature type="compositionally biased region" description="Acidic residues" evidence="1">
    <location>
        <begin position="398"/>
        <end position="414"/>
    </location>
</feature>
<proteinExistence type="predicted"/>
<dbReference type="Proteomes" id="UP001316803">
    <property type="component" value="Unassembled WGS sequence"/>
</dbReference>
<protein>
    <submittedName>
        <fullName evidence="2">Uncharacterized protein</fullName>
    </submittedName>
</protein>
<evidence type="ECO:0000256" key="1">
    <source>
        <dbReference type="SAM" id="MobiDB-lite"/>
    </source>
</evidence>
<evidence type="ECO:0000313" key="2">
    <source>
        <dbReference type="EMBL" id="KAK5950621.1"/>
    </source>
</evidence>
<gene>
    <name evidence="2" type="ORF">OHC33_008287</name>
</gene>
<evidence type="ECO:0000313" key="3">
    <source>
        <dbReference type="Proteomes" id="UP001316803"/>
    </source>
</evidence>
<keyword evidence="3" id="KW-1185">Reference proteome</keyword>
<comment type="caution">
    <text evidence="2">The sequence shown here is derived from an EMBL/GenBank/DDBJ whole genome shotgun (WGS) entry which is preliminary data.</text>
</comment>
<sequence length="434" mass="48886">MADNNGTPVDTGIADQRDEAALAIADLGSGRHTNQVPPTPTNDNAAEATDADETEAELMMSQRWADNYFHSGCYERAIQDSLNCAKCREPIHSHNLLELLDGVEELGFAERVAPDMDAVVRGRIVLDNPENATPEQLLEFRQQSRPIIADARDEWDVDRTILDYWAKRRARLVELGQDAFDETPGYKAQEQYHRACYEAIRKYHSECQNECSGFSERTQDVNNHHIEPLLQQRYKAHYRIYTHVLGKRQANDDYENGVITEQERDRLVAEHEIGKLEARREYAEAREVITQMIMKDRTRYRRILHNGLRAHAVTLDEDLAVARYSMRDARSNDRFNSRWESYPPDPRGTGLVESREVLDLRGKYHHDGVAMITPQEEEAADGLPFGPTLGGILFEEPTVGDDSQDEGSGQDEGDTGNGGTAPGGTEASTFTAPA</sequence>
<feature type="region of interest" description="Disordered" evidence="1">
    <location>
        <begin position="28"/>
        <end position="50"/>
    </location>
</feature>
<feature type="region of interest" description="Disordered" evidence="1">
    <location>
        <begin position="391"/>
        <end position="434"/>
    </location>
</feature>
<accession>A0AAN8F3Q0</accession>
<dbReference type="EMBL" id="JAKLMC020000025">
    <property type="protein sequence ID" value="KAK5950621.1"/>
    <property type="molecule type" value="Genomic_DNA"/>
</dbReference>
<name>A0AAN8F3Q0_9EURO</name>
<reference evidence="2 3" key="1">
    <citation type="submission" date="2022-12" db="EMBL/GenBank/DDBJ databases">
        <title>Genomic features and morphological characterization of a novel Knufia sp. strain isolated from spacecraft assembly facility.</title>
        <authorList>
            <person name="Teixeira M."/>
            <person name="Chander A.M."/>
            <person name="Stajich J.E."/>
            <person name="Venkateswaran K."/>
        </authorList>
    </citation>
    <scope>NUCLEOTIDE SEQUENCE [LARGE SCALE GENOMIC DNA]</scope>
    <source>
        <strain evidence="2 3">FJI-L2-BK-P2</strain>
    </source>
</reference>
<dbReference type="AlphaFoldDB" id="A0AAN8F3Q0"/>
<organism evidence="2 3">
    <name type="scientific">Knufia fluminis</name>
    <dbReference type="NCBI Taxonomy" id="191047"/>
    <lineage>
        <taxon>Eukaryota</taxon>
        <taxon>Fungi</taxon>
        <taxon>Dikarya</taxon>
        <taxon>Ascomycota</taxon>
        <taxon>Pezizomycotina</taxon>
        <taxon>Eurotiomycetes</taxon>
        <taxon>Chaetothyriomycetidae</taxon>
        <taxon>Chaetothyriales</taxon>
        <taxon>Trichomeriaceae</taxon>
        <taxon>Knufia</taxon>
    </lineage>
</organism>